<evidence type="ECO:0000313" key="1">
    <source>
        <dbReference type="EMBL" id="CAI5766967.1"/>
    </source>
</evidence>
<dbReference type="EMBL" id="OX395127">
    <property type="protein sequence ID" value="CAI5766967.1"/>
    <property type="molecule type" value="Genomic_DNA"/>
</dbReference>
<keyword evidence="2" id="KW-1185">Reference proteome</keyword>
<sequence length="76" mass="8258">MALRRSTTLESDELLRRNATASLLCLLNCAGLVGLSRGIGEQRTSFQSKSVKSYCLLENCSEEDTPLPQGLLEAAK</sequence>
<gene>
    <name evidence="1" type="ORF">PODLI_1B027213</name>
</gene>
<evidence type="ECO:0000313" key="2">
    <source>
        <dbReference type="Proteomes" id="UP001178461"/>
    </source>
</evidence>
<reference evidence="1" key="1">
    <citation type="submission" date="2022-12" db="EMBL/GenBank/DDBJ databases">
        <authorList>
            <person name="Alioto T."/>
            <person name="Alioto T."/>
            <person name="Gomez Garrido J."/>
        </authorList>
    </citation>
    <scope>NUCLEOTIDE SEQUENCE</scope>
</reference>
<protein>
    <submittedName>
        <fullName evidence="1">Uncharacterized protein</fullName>
    </submittedName>
</protein>
<dbReference type="Proteomes" id="UP001178461">
    <property type="component" value="Chromosome 2"/>
</dbReference>
<accession>A0AA35JVM3</accession>
<proteinExistence type="predicted"/>
<name>A0AA35JVM3_9SAUR</name>
<organism evidence="1 2">
    <name type="scientific">Podarcis lilfordi</name>
    <name type="common">Lilford's wall lizard</name>
    <dbReference type="NCBI Taxonomy" id="74358"/>
    <lineage>
        <taxon>Eukaryota</taxon>
        <taxon>Metazoa</taxon>
        <taxon>Chordata</taxon>
        <taxon>Craniata</taxon>
        <taxon>Vertebrata</taxon>
        <taxon>Euteleostomi</taxon>
        <taxon>Lepidosauria</taxon>
        <taxon>Squamata</taxon>
        <taxon>Bifurcata</taxon>
        <taxon>Unidentata</taxon>
        <taxon>Episquamata</taxon>
        <taxon>Laterata</taxon>
        <taxon>Lacertibaenia</taxon>
        <taxon>Lacertidae</taxon>
        <taxon>Podarcis</taxon>
    </lineage>
</organism>
<dbReference type="AlphaFoldDB" id="A0AA35JVM3"/>